<evidence type="ECO:0000313" key="3">
    <source>
        <dbReference type="Proteomes" id="UP000245609"/>
    </source>
</evidence>
<organism evidence="2 3">
    <name type="scientific">Smittium megazygosporum</name>
    <dbReference type="NCBI Taxonomy" id="133381"/>
    <lineage>
        <taxon>Eukaryota</taxon>
        <taxon>Fungi</taxon>
        <taxon>Fungi incertae sedis</taxon>
        <taxon>Zoopagomycota</taxon>
        <taxon>Kickxellomycotina</taxon>
        <taxon>Harpellomycetes</taxon>
        <taxon>Harpellales</taxon>
        <taxon>Legeriomycetaceae</taxon>
        <taxon>Smittium</taxon>
    </lineage>
</organism>
<sequence length="300" mass="34699">MNIQKSEYTNYTDQEKISAIETIGLMSTPTPKYKSDNFKHSNNNGTGYVYGSNAQNNHSFRNSTPYCTENNISEINRAIQYGGGASSSVKTKVERMYPEYGMPSDRSENVVKTWDYKDPLRYEDRRSFIPFVLNRQNVSPEKNRNMLFPHFLKGFQYQSDKSLETQFSSPRNIHYLHTEDKKGPSLDASGSDKNDQKKLQKYRNKVKHQNIEDTYRKKYSKSNSTINNTELCGNSRIQNKLSGFRNRKKNKLDSISDKKYANKEIGWKASLGMLNSKFPNAQNVDKINNQAMERQLNESP</sequence>
<feature type="compositionally biased region" description="Basic and acidic residues" evidence="1">
    <location>
        <begin position="177"/>
        <end position="198"/>
    </location>
</feature>
<proteinExistence type="predicted"/>
<dbReference type="EMBL" id="MBFS01000263">
    <property type="protein sequence ID" value="PVV03210.1"/>
    <property type="molecule type" value="Genomic_DNA"/>
</dbReference>
<keyword evidence="3" id="KW-1185">Reference proteome</keyword>
<reference evidence="2 3" key="1">
    <citation type="journal article" date="2018" name="MBio">
        <title>Comparative Genomics Reveals the Core Gene Toolbox for the Fungus-Insect Symbiosis.</title>
        <authorList>
            <person name="Wang Y."/>
            <person name="Stata M."/>
            <person name="Wang W."/>
            <person name="Stajich J.E."/>
            <person name="White M.M."/>
            <person name="Moncalvo J.M."/>
        </authorList>
    </citation>
    <scope>NUCLEOTIDE SEQUENCE [LARGE SCALE GENOMIC DNA]</scope>
    <source>
        <strain evidence="2 3">SC-DP-2</strain>
    </source>
</reference>
<gene>
    <name evidence="2" type="ORF">BB560_002322</name>
</gene>
<comment type="caution">
    <text evidence="2">The sequence shown here is derived from an EMBL/GenBank/DDBJ whole genome shotgun (WGS) entry which is preliminary data.</text>
</comment>
<dbReference type="AlphaFoldDB" id="A0A2T9ZF61"/>
<evidence type="ECO:0000256" key="1">
    <source>
        <dbReference type="SAM" id="MobiDB-lite"/>
    </source>
</evidence>
<evidence type="ECO:0000313" key="2">
    <source>
        <dbReference type="EMBL" id="PVV03210.1"/>
    </source>
</evidence>
<name>A0A2T9ZF61_9FUNG</name>
<protein>
    <submittedName>
        <fullName evidence="2">Uncharacterized protein</fullName>
    </submittedName>
</protein>
<accession>A0A2T9ZF61</accession>
<dbReference type="Proteomes" id="UP000245609">
    <property type="component" value="Unassembled WGS sequence"/>
</dbReference>
<feature type="region of interest" description="Disordered" evidence="1">
    <location>
        <begin position="177"/>
        <end position="205"/>
    </location>
</feature>